<dbReference type="Proteomes" id="UP000308671">
    <property type="component" value="Unassembled WGS sequence"/>
</dbReference>
<comment type="caution">
    <text evidence="1">The sequence shown here is derived from an EMBL/GenBank/DDBJ whole genome shotgun (WGS) entry which is preliminary data.</text>
</comment>
<dbReference type="EMBL" id="PQXL01000251">
    <property type="protein sequence ID" value="THV48402.1"/>
    <property type="molecule type" value="Genomic_DNA"/>
</dbReference>
<gene>
    <name evidence="1" type="ORF">BGAL_0251g00060</name>
</gene>
<evidence type="ECO:0000313" key="1">
    <source>
        <dbReference type="EMBL" id="THV48402.1"/>
    </source>
</evidence>
<evidence type="ECO:0000313" key="2">
    <source>
        <dbReference type="Proteomes" id="UP000308671"/>
    </source>
</evidence>
<organism evidence="1 2">
    <name type="scientific">Botrytis galanthina</name>
    <dbReference type="NCBI Taxonomy" id="278940"/>
    <lineage>
        <taxon>Eukaryota</taxon>
        <taxon>Fungi</taxon>
        <taxon>Dikarya</taxon>
        <taxon>Ascomycota</taxon>
        <taxon>Pezizomycotina</taxon>
        <taxon>Leotiomycetes</taxon>
        <taxon>Helotiales</taxon>
        <taxon>Sclerotiniaceae</taxon>
        <taxon>Botrytis</taxon>
    </lineage>
</organism>
<dbReference type="AlphaFoldDB" id="A0A4S8QWN1"/>
<reference evidence="1 2" key="1">
    <citation type="submission" date="2017-12" db="EMBL/GenBank/DDBJ databases">
        <title>Comparative genomics of Botrytis spp.</title>
        <authorList>
            <person name="Valero-Jimenez C.A."/>
            <person name="Tapia P."/>
            <person name="Veloso J."/>
            <person name="Silva-Moreno E."/>
            <person name="Staats M."/>
            <person name="Valdes J.H."/>
            <person name="Van Kan J.A.L."/>
        </authorList>
    </citation>
    <scope>NUCLEOTIDE SEQUENCE [LARGE SCALE GENOMIC DNA]</scope>
    <source>
        <strain evidence="1 2">MUCL435</strain>
    </source>
</reference>
<protein>
    <submittedName>
        <fullName evidence="1">Uncharacterized protein</fullName>
    </submittedName>
</protein>
<proteinExistence type="predicted"/>
<accession>A0A4S8QWN1</accession>
<keyword evidence="2" id="KW-1185">Reference proteome</keyword>
<sequence>MYMELENHKLCRRRKWRFLVQLSHWPNRVGAVEHSRRLLRIEGTRLRIQKIPWAHSEVLLK</sequence>
<name>A0A4S8QWN1_9HELO</name>